<name>A0A1S7DQ17_RIEAN</name>
<organism evidence="1 2">
    <name type="scientific">Riemerella anatipestifer</name>
    <name type="common">Moraxella anatipestifer</name>
    <dbReference type="NCBI Taxonomy" id="34085"/>
    <lineage>
        <taxon>Bacteria</taxon>
        <taxon>Pseudomonadati</taxon>
        <taxon>Bacteroidota</taxon>
        <taxon>Flavobacteriia</taxon>
        <taxon>Flavobacteriales</taxon>
        <taxon>Weeksellaceae</taxon>
        <taxon>Riemerella</taxon>
    </lineage>
</organism>
<dbReference type="AlphaFoldDB" id="A0A1S7DQ17"/>
<sequence>MFILDIQNLRSIFVLYLYLNIIGNVIKKGGGTRPCEALATLSSRKKVLHSTYFGIDN</sequence>
<protein>
    <submittedName>
        <fullName evidence="1">Uncharacterized protein</fullName>
    </submittedName>
</protein>
<evidence type="ECO:0000313" key="1">
    <source>
        <dbReference type="EMBL" id="AQY21111.1"/>
    </source>
</evidence>
<gene>
    <name evidence="1" type="ORF">AB406_0147</name>
</gene>
<accession>A0A1S7DQ17</accession>
<reference evidence="1 2" key="1">
    <citation type="submission" date="2015-06" db="EMBL/GenBank/DDBJ databases">
        <title>R. anatipestifer strain HXb2 is the most virulent strain so far, and the genome sequence would help us uncover the pathogenesis.</title>
        <authorList>
            <person name="Hu Q."/>
            <person name="Qi J."/>
            <person name="Bo H."/>
            <person name="Liu G."/>
            <person name="Tao M."/>
            <person name="Ding Y."/>
            <person name="Xue Y."/>
        </authorList>
    </citation>
    <scope>NUCLEOTIDE SEQUENCE [LARGE SCALE GENOMIC DNA]</scope>
    <source>
        <strain evidence="1 2">HXb2</strain>
    </source>
</reference>
<dbReference type="Proteomes" id="UP000189883">
    <property type="component" value="Chromosome"/>
</dbReference>
<proteinExistence type="predicted"/>
<dbReference type="EMBL" id="CP011859">
    <property type="protein sequence ID" value="AQY21111.1"/>
    <property type="molecule type" value="Genomic_DNA"/>
</dbReference>
<evidence type="ECO:0000313" key="2">
    <source>
        <dbReference type="Proteomes" id="UP000189883"/>
    </source>
</evidence>